<dbReference type="GO" id="GO:0005737">
    <property type="term" value="C:cytoplasm"/>
    <property type="evidence" value="ECO:0007669"/>
    <property type="project" value="TreeGrafter"/>
</dbReference>
<accession>A0A1W0ACB4</accession>
<dbReference type="InterPro" id="IPR051345">
    <property type="entry name" value="Importin_beta-like_NTR"/>
</dbReference>
<protein>
    <recommendedName>
        <fullName evidence="5">Importin N-terminal domain-containing protein</fullName>
    </recommendedName>
</protein>
<dbReference type="PANTHER" id="PTHR12363:SF33">
    <property type="entry name" value="IMPORTIN-13"/>
    <property type="match status" value="1"/>
</dbReference>
<comment type="similarity">
    <text evidence="2">Belongs to the importin beta family.</text>
</comment>
<evidence type="ECO:0000256" key="1">
    <source>
        <dbReference type="ARBA" id="ARBA00004123"/>
    </source>
</evidence>
<dbReference type="SUPFAM" id="SSF48371">
    <property type="entry name" value="ARM repeat"/>
    <property type="match status" value="1"/>
</dbReference>
<reference evidence="6 7" key="1">
    <citation type="journal article" date="2014" name="Genome Biol. Evol.">
        <title>The secreted proteins of Achlya hypogyna and Thraustotheca clavata identify the ancestral oomycete secretome and reveal gene acquisitions by horizontal gene transfer.</title>
        <authorList>
            <person name="Misner I."/>
            <person name="Blouin N."/>
            <person name="Leonard G."/>
            <person name="Richards T.A."/>
            <person name="Lane C.E."/>
        </authorList>
    </citation>
    <scope>NUCLEOTIDE SEQUENCE [LARGE SCALE GENOMIC DNA]</scope>
    <source>
        <strain evidence="6 7">ATCC 34112</strain>
    </source>
</reference>
<keyword evidence="3" id="KW-0813">Transport</keyword>
<dbReference type="GO" id="GO:0006606">
    <property type="term" value="P:protein import into nucleus"/>
    <property type="evidence" value="ECO:0007669"/>
    <property type="project" value="TreeGrafter"/>
</dbReference>
<dbReference type="InterPro" id="IPR016024">
    <property type="entry name" value="ARM-type_fold"/>
</dbReference>
<name>A0A1W0ACB4_9STRA</name>
<dbReference type="InterPro" id="IPR001494">
    <property type="entry name" value="Importin-beta_N"/>
</dbReference>
<evidence type="ECO:0000313" key="7">
    <source>
        <dbReference type="Proteomes" id="UP000243217"/>
    </source>
</evidence>
<feature type="domain" description="Importin N-terminal" evidence="5">
    <location>
        <begin position="25"/>
        <end position="92"/>
    </location>
</feature>
<organism evidence="6 7">
    <name type="scientific">Thraustotheca clavata</name>
    <dbReference type="NCBI Taxonomy" id="74557"/>
    <lineage>
        <taxon>Eukaryota</taxon>
        <taxon>Sar</taxon>
        <taxon>Stramenopiles</taxon>
        <taxon>Oomycota</taxon>
        <taxon>Saprolegniomycetes</taxon>
        <taxon>Saprolegniales</taxon>
        <taxon>Achlyaceae</taxon>
        <taxon>Thraustotheca</taxon>
    </lineage>
</organism>
<dbReference type="OrthoDB" id="435593at2759"/>
<evidence type="ECO:0000313" key="6">
    <source>
        <dbReference type="EMBL" id="OQS07933.1"/>
    </source>
</evidence>
<proteinExistence type="inferred from homology"/>
<gene>
    <name evidence="6" type="ORF">THRCLA_00074</name>
</gene>
<dbReference type="InterPro" id="IPR011989">
    <property type="entry name" value="ARM-like"/>
</dbReference>
<evidence type="ECO:0000256" key="4">
    <source>
        <dbReference type="ARBA" id="ARBA00023242"/>
    </source>
</evidence>
<dbReference type="AlphaFoldDB" id="A0A1W0ACB4"/>
<dbReference type="GO" id="GO:0005634">
    <property type="term" value="C:nucleus"/>
    <property type="evidence" value="ECO:0007669"/>
    <property type="project" value="UniProtKB-SubCell"/>
</dbReference>
<evidence type="ECO:0000259" key="5">
    <source>
        <dbReference type="PROSITE" id="PS50166"/>
    </source>
</evidence>
<dbReference type="PROSITE" id="PS50166">
    <property type="entry name" value="IMPORTIN_B_NT"/>
    <property type="match status" value="1"/>
</dbReference>
<dbReference type="PANTHER" id="PTHR12363">
    <property type="entry name" value="TRANSPORTIN 3 AND IMPORTIN 13"/>
    <property type="match status" value="1"/>
</dbReference>
<dbReference type="EMBL" id="JNBS01000025">
    <property type="protein sequence ID" value="OQS07933.1"/>
    <property type="molecule type" value="Genomic_DNA"/>
</dbReference>
<dbReference type="Proteomes" id="UP000243217">
    <property type="component" value="Unassembled WGS sequence"/>
</dbReference>
<keyword evidence="7" id="KW-1185">Reference proteome</keyword>
<sequence length="1038" mass="115723">MDDFIQCCDVLLVNASAGSTAQRQAHDKLLRFQQDPMAWQLVLQVLIASASGASVSEAALFISAQLLRNAIPVLNQSEQEQIRDNLLQFLVSVRPQSTLSIKPVERIVCLALASTIVQIQQDWASWKERLQNVLLKDPSSTRGLVLLLEILSGIPSEIHAQCSACGSLPWIATMVQAFQKDSVHVMHLVRNALVSIPDAAFVALTCLQNWGQDIMPIVEIEFGLSSLDLSKGQLFNVLVDHVISPKQEVSQLAAEIISDTLSRTNSSPALGNNPAQRYESEATIVIRVAKRVLATKAIVVEAVQALNAKETSEDTFMDDPNLETAITIVRGLAKVASTIAFAHSHCVFANGWCEDIRRAESCGVGFNEHYLDYLVLCTSFPDTSVVEETLEFWFFIFEMKKRWNDIPSLSSWQEFLPIALPVVQKVVVLLIEKCQYPEWFFSLNKLTSDHPSIDAIRELRRYIGDALLNIFTNWPNIDNQLGSYMCLDTVVRLVVDSKDLQQVDALLFVLDYMVELFDFDDIDTEGDQLFNAVQRLWQKAIEIFPTFPDHPLLMQGVSRVVNSLFVSMQFDGQYYSMITVVLTKGLVYPEVCPLAAKSLLKLSNSLNKTNTSHVVKGDCIQLLLGAIERQQVLSTLCGITSAYGDFLEAVLRLGTGFSEADYRSVINCAFPRILSALKLMTKDTNVIEVEAVLYLLSRGLLGIRQASMRDAFVYEHWALIRHITVELFSSNAKIRELAVLVFTPIIPSSVHVDVVLDILQTCVSWHHQYASPYVLSCFGVFAQSCTINSSLKPHLATHLTNLFASFSGKLNYDTNATFDKMKGQMYERFQRPTEDLALETVSYFQMLRECLTNVPEVVCKLPIFIEIQKVACVLLSIDHQLPDITDAVCGFFIDVMACDNSLVLDCFKAISTVLMESILLLLAATPTSSKKRCLLNIFYQALQATNTHAQIREVFGAALNRALLQKPIFPSLAPADALLLSQMILGTREKRKFQVLTSTTSMFLQGLGAAPWLNQTLHVASPRSPKPLALNEIIDVMN</sequence>
<keyword evidence="4" id="KW-0539">Nucleus</keyword>
<dbReference type="SMART" id="SM00913">
    <property type="entry name" value="IBN_N"/>
    <property type="match status" value="1"/>
</dbReference>
<dbReference type="GO" id="GO:0031267">
    <property type="term" value="F:small GTPase binding"/>
    <property type="evidence" value="ECO:0007669"/>
    <property type="project" value="InterPro"/>
</dbReference>
<dbReference type="Gene3D" id="1.25.10.10">
    <property type="entry name" value="Leucine-rich Repeat Variant"/>
    <property type="match status" value="1"/>
</dbReference>
<comment type="caution">
    <text evidence="6">The sequence shown here is derived from an EMBL/GenBank/DDBJ whole genome shotgun (WGS) entry which is preliminary data.</text>
</comment>
<comment type="subcellular location">
    <subcellularLocation>
        <location evidence="1">Nucleus</location>
    </subcellularLocation>
</comment>
<evidence type="ECO:0000256" key="2">
    <source>
        <dbReference type="ARBA" id="ARBA00007991"/>
    </source>
</evidence>
<evidence type="ECO:0000256" key="3">
    <source>
        <dbReference type="ARBA" id="ARBA00022448"/>
    </source>
</evidence>